<evidence type="ECO:0000313" key="3">
    <source>
        <dbReference type="EMBL" id="MCL6422451.1"/>
    </source>
</evidence>
<name>A0ABT0QXR4_9MICO</name>
<dbReference type="PANTHER" id="PTHR42942">
    <property type="entry name" value="6-O-METHYLGUANINE DNA METHYLTRANSFERASE"/>
    <property type="match status" value="1"/>
</dbReference>
<feature type="domain" description="Methylated-DNA-[protein]-cysteine S-methyltransferase DNA binding" evidence="2">
    <location>
        <begin position="15"/>
        <end position="72"/>
    </location>
</feature>
<dbReference type="SUPFAM" id="SSF46767">
    <property type="entry name" value="Methylated DNA-protein cysteine methyltransferase, C-terminal domain"/>
    <property type="match status" value="1"/>
</dbReference>
<protein>
    <submittedName>
        <fullName evidence="3">MGMT family protein</fullName>
    </submittedName>
</protein>
<dbReference type="PANTHER" id="PTHR42942:SF1">
    <property type="entry name" value="ALKYLTRANSFERASE-LIKE PROTEIN 1"/>
    <property type="match status" value="1"/>
</dbReference>
<dbReference type="Proteomes" id="UP001203761">
    <property type="component" value="Unassembled WGS sequence"/>
</dbReference>
<keyword evidence="1" id="KW-0227">DNA damage</keyword>
<gene>
    <name evidence="3" type="ORF">Bequi_03470</name>
</gene>
<dbReference type="RefSeq" id="WP_249736551.1">
    <property type="nucleotide sequence ID" value="NZ_JAKNCJ010000001.1"/>
</dbReference>
<proteinExistence type="predicted"/>
<reference evidence="3" key="1">
    <citation type="submission" date="2022-02" db="EMBL/GenBank/DDBJ databases">
        <authorList>
            <person name="Lee M."/>
            <person name="Kim S.-J."/>
            <person name="Jung M.-Y."/>
        </authorList>
    </citation>
    <scope>NUCLEOTIDE SEQUENCE</scope>
    <source>
        <strain evidence="3">JHP9</strain>
    </source>
</reference>
<dbReference type="Pfam" id="PF01035">
    <property type="entry name" value="DNA_binding_1"/>
    <property type="match status" value="1"/>
</dbReference>
<dbReference type="EMBL" id="JAKNCJ010000001">
    <property type="protein sequence ID" value="MCL6422451.1"/>
    <property type="molecule type" value="Genomic_DNA"/>
</dbReference>
<evidence type="ECO:0000313" key="4">
    <source>
        <dbReference type="Proteomes" id="UP001203761"/>
    </source>
</evidence>
<dbReference type="InterPro" id="IPR014048">
    <property type="entry name" value="MethylDNA_cys_MeTrfase_DNA-bd"/>
</dbReference>
<sequence>MDPQPRVQMDDLTVERVLRTIEAIPRGRVTNYGTIGAIAGCGPRLVGRILRDWGSSVPWWRVVSASGEVAPPLRARAFALWEKEGISVAPHGRGCRMSDFRADEELLARDAEAAWVDLPSPPQSTGTSSRK</sequence>
<comment type="caution">
    <text evidence="3">The sequence shown here is derived from an EMBL/GenBank/DDBJ whole genome shotgun (WGS) entry which is preliminary data.</text>
</comment>
<dbReference type="InterPro" id="IPR052520">
    <property type="entry name" value="ATL_DNA_repair"/>
</dbReference>
<accession>A0ABT0QXR4</accession>
<dbReference type="Gene3D" id="1.10.10.10">
    <property type="entry name" value="Winged helix-like DNA-binding domain superfamily/Winged helix DNA-binding domain"/>
    <property type="match status" value="1"/>
</dbReference>
<evidence type="ECO:0000259" key="2">
    <source>
        <dbReference type="Pfam" id="PF01035"/>
    </source>
</evidence>
<dbReference type="InterPro" id="IPR036388">
    <property type="entry name" value="WH-like_DNA-bd_sf"/>
</dbReference>
<dbReference type="InterPro" id="IPR036217">
    <property type="entry name" value="MethylDNA_cys_MeTrfase_DNAb"/>
</dbReference>
<evidence type="ECO:0000256" key="1">
    <source>
        <dbReference type="ARBA" id="ARBA00022763"/>
    </source>
</evidence>
<organism evidence="3 4">
    <name type="scientific">Brachybacterium equifaecis</name>
    <dbReference type="NCBI Taxonomy" id="2910770"/>
    <lineage>
        <taxon>Bacteria</taxon>
        <taxon>Bacillati</taxon>
        <taxon>Actinomycetota</taxon>
        <taxon>Actinomycetes</taxon>
        <taxon>Micrococcales</taxon>
        <taxon>Dermabacteraceae</taxon>
        <taxon>Brachybacterium</taxon>
    </lineage>
</organism>
<keyword evidence="4" id="KW-1185">Reference proteome</keyword>
<dbReference type="CDD" id="cd06445">
    <property type="entry name" value="ATase"/>
    <property type="match status" value="1"/>
</dbReference>